<evidence type="ECO:0000313" key="2">
    <source>
        <dbReference type="EMBL" id="GFA81502.1"/>
    </source>
</evidence>
<sequence length="176" mass="19748">MPNNSQVKLKKTQVEEHPRIYSISNKIKSVTACNDSLNSRTSNVNAVCATCEKCLVDYDHFAKMLNDVNARTKKPNVLPISTRKPKGHMKKSVATPYKKKVASKSSNQKPKSYYRMMYEKTNLEVAFWKSTCFVRDLQGNNLLTGNRGSDLYTISLQESTSSTPLCLMAKASITQA</sequence>
<name>A0A699KB59_TANCI</name>
<accession>A0A699KB59</accession>
<feature type="compositionally biased region" description="Basic residues" evidence="1">
    <location>
        <begin position="83"/>
        <end position="102"/>
    </location>
</feature>
<dbReference type="AlphaFoldDB" id="A0A699KB59"/>
<reference evidence="2" key="1">
    <citation type="journal article" date="2019" name="Sci. Rep.">
        <title>Draft genome of Tanacetum cinerariifolium, the natural source of mosquito coil.</title>
        <authorList>
            <person name="Yamashiro T."/>
            <person name="Shiraishi A."/>
            <person name="Satake H."/>
            <person name="Nakayama K."/>
        </authorList>
    </citation>
    <scope>NUCLEOTIDE SEQUENCE</scope>
</reference>
<comment type="caution">
    <text evidence="2">The sequence shown here is derived from an EMBL/GenBank/DDBJ whole genome shotgun (WGS) entry which is preliminary data.</text>
</comment>
<proteinExistence type="predicted"/>
<evidence type="ECO:0000256" key="1">
    <source>
        <dbReference type="SAM" id="MobiDB-lite"/>
    </source>
</evidence>
<feature type="region of interest" description="Disordered" evidence="1">
    <location>
        <begin position="77"/>
        <end position="108"/>
    </location>
</feature>
<organism evidence="2">
    <name type="scientific">Tanacetum cinerariifolium</name>
    <name type="common">Dalmatian daisy</name>
    <name type="synonym">Chrysanthemum cinerariifolium</name>
    <dbReference type="NCBI Taxonomy" id="118510"/>
    <lineage>
        <taxon>Eukaryota</taxon>
        <taxon>Viridiplantae</taxon>
        <taxon>Streptophyta</taxon>
        <taxon>Embryophyta</taxon>
        <taxon>Tracheophyta</taxon>
        <taxon>Spermatophyta</taxon>
        <taxon>Magnoliopsida</taxon>
        <taxon>eudicotyledons</taxon>
        <taxon>Gunneridae</taxon>
        <taxon>Pentapetalae</taxon>
        <taxon>asterids</taxon>
        <taxon>campanulids</taxon>
        <taxon>Asterales</taxon>
        <taxon>Asteraceae</taxon>
        <taxon>Asteroideae</taxon>
        <taxon>Anthemideae</taxon>
        <taxon>Anthemidinae</taxon>
        <taxon>Tanacetum</taxon>
    </lineage>
</organism>
<gene>
    <name evidence="2" type="ORF">Tci_653474</name>
</gene>
<dbReference type="EMBL" id="BKCJ010493196">
    <property type="protein sequence ID" value="GFA81502.1"/>
    <property type="molecule type" value="Genomic_DNA"/>
</dbReference>
<protein>
    <submittedName>
        <fullName evidence="2">Integrase, catalytic region, zinc finger, CCHC-type, peptidase aspartic, catalytic</fullName>
    </submittedName>
</protein>
<feature type="non-terminal residue" evidence="2">
    <location>
        <position position="176"/>
    </location>
</feature>